<proteinExistence type="predicted"/>
<organism evidence="1 2">
    <name type="scientific">Silvibacterium bohemicum</name>
    <dbReference type="NCBI Taxonomy" id="1577686"/>
    <lineage>
        <taxon>Bacteria</taxon>
        <taxon>Pseudomonadati</taxon>
        <taxon>Acidobacteriota</taxon>
        <taxon>Terriglobia</taxon>
        <taxon>Terriglobales</taxon>
        <taxon>Acidobacteriaceae</taxon>
        <taxon>Silvibacterium</taxon>
    </lineage>
</organism>
<sequence>MVFAQTGAVPADNTIRVITRIVYVDVVVHDSSGRLVKGLTQADFKVLEDGTPQTIDYFVAHTYELSSAHVPPAALHARNEFSNVPMSGPAGSVNMILFDLLNTAPADQQYARRQMLEFLKALPPGQQVALFVLSDQLHMFQSFTGSSDMLTAAAKMINPKNMRLIQSDAEQQRDIDTLGRMEDAMGGRDPGMMIQHLANQLTEENTQTSEIRQRITLEAFADIAHAAAGYPGRKNLFWVSGSFPFSIATQGQYNLTSAAQFGTLNLPNTPISDTNAVADTAKLVANSQIAVYPISALGLETGGVGAELSGQSTAALTGTSGVASGPDGTGSVKHTMGDTLGQQFSNRSALRTTMNDIAYQTGGEAVFGSNDIAGALRRSLENGSNYYTLAYRPANHDWDSKFRKIKVELGKSGYSLTYRRGYFAFPEEITTEDTAQELNTALQPEAPQSTLLLLKGNVEMPDAGSSDLHVITTVDPANVEFSTDTNGVRHAKLLVLLVALNDGPTQEDSPPQTSGTIKLDLDAQQYAAVLKSGIAFQQKLALKPGKYRLRLGVSDRNNHRLGTLDMPVVVGN</sequence>
<dbReference type="RefSeq" id="WP_197081814.1">
    <property type="nucleotide sequence ID" value="NZ_JACHEK010000001.1"/>
</dbReference>
<gene>
    <name evidence="1" type="ORF">HNQ77_000502</name>
</gene>
<protein>
    <submittedName>
        <fullName evidence="1">VWFA-related protein</fullName>
    </submittedName>
</protein>
<comment type="caution">
    <text evidence="1">The sequence shown here is derived from an EMBL/GenBank/DDBJ whole genome shotgun (WGS) entry which is preliminary data.</text>
</comment>
<evidence type="ECO:0000313" key="2">
    <source>
        <dbReference type="Proteomes" id="UP000538666"/>
    </source>
</evidence>
<reference evidence="1 2" key="1">
    <citation type="submission" date="2020-08" db="EMBL/GenBank/DDBJ databases">
        <title>Genomic Encyclopedia of Type Strains, Phase IV (KMG-IV): sequencing the most valuable type-strain genomes for metagenomic binning, comparative biology and taxonomic classification.</title>
        <authorList>
            <person name="Goeker M."/>
        </authorList>
    </citation>
    <scope>NUCLEOTIDE SEQUENCE [LARGE SCALE GENOMIC DNA]</scope>
    <source>
        <strain evidence="1 2">DSM 103733</strain>
    </source>
</reference>
<dbReference type="EMBL" id="JACHEK010000001">
    <property type="protein sequence ID" value="MBB6142564.1"/>
    <property type="molecule type" value="Genomic_DNA"/>
</dbReference>
<dbReference type="AlphaFoldDB" id="A0A841JX38"/>
<evidence type="ECO:0000313" key="1">
    <source>
        <dbReference type="EMBL" id="MBB6142564.1"/>
    </source>
</evidence>
<name>A0A841JX38_9BACT</name>
<dbReference type="InterPro" id="IPR017802">
    <property type="entry name" value="VWFA-rel_acidobac-type"/>
</dbReference>
<accession>A0A841JX38</accession>
<dbReference type="NCBIfam" id="TIGR03436">
    <property type="entry name" value="acidobact_VWFA"/>
    <property type="match status" value="1"/>
</dbReference>
<dbReference type="Proteomes" id="UP000538666">
    <property type="component" value="Unassembled WGS sequence"/>
</dbReference>
<keyword evidence="2" id="KW-1185">Reference proteome</keyword>